<dbReference type="Proteomes" id="UP000735302">
    <property type="component" value="Unassembled WGS sequence"/>
</dbReference>
<organism evidence="2 3">
    <name type="scientific">Plakobranchus ocellatus</name>
    <dbReference type="NCBI Taxonomy" id="259542"/>
    <lineage>
        <taxon>Eukaryota</taxon>
        <taxon>Metazoa</taxon>
        <taxon>Spiralia</taxon>
        <taxon>Lophotrochozoa</taxon>
        <taxon>Mollusca</taxon>
        <taxon>Gastropoda</taxon>
        <taxon>Heterobranchia</taxon>
        <taxon>Euthyneura</taxon>
        <taxon>Panpulmonata</taxon>
        <taxon>Sacoglossa</taxon>
        <taxon>Placobranchoidea</taxon>
        <taxon>Plakobranchidae</taxon>
        <taxon>Plakobranchus</taxon>
    </lineage>
</organism>
<reference evidence="2 3" key="1">
    <citation type="journal article" date="2021" name="Elife">
        <title>Chloroplast acquisition without the gene transfer in kleptoplastic sea slugs, Plakobranchus ocellatus.</title>
        <authorList>
            <person name="Maeda T."/>
            <person name="Takahashi S."/>
            <person name="Yoshida T."/>
            <person name="Shimamura S."/>
            <person name="Takaki Y."/>
            <person name="Nagai Y."/>
            <person name="Toyoda A."/>
            <person name="Suzuki Y."/>
            <person name="Arimoto A."/>
            <person name="Ishii H."/>
            <person name="Satoh N."/>
            <person name="Nishiyama T."/>
            <person name="Hasebe M."/>
            <person name="Maruyama T."/>
            <person name="Minagawa J."/>
            <person name="Obokata J."/>
            <person name="Shigenobu S."/>
        </authorList>
    </citation>
    <scope>NUCLEOTIDE SEQUENCE [LARGE SCALE GENOMIC DNA]</scope>
</reference>
<evidence type="ECO:0000256" key="1">
    <source>
        <dbReference type="SAM" id="MobiDB-lite"/>
    </source>
</evidence>
<name>A0AAV4APQ5_9GAST</name>
<feature type="compositionally biased region" description="Basic and acidic residues" evidence="1">
    <location>
        <begin position="202"/>
        <end position="237"/>
    </location>
</feature>
<keyword evidence="3" id="KW-1185">Reference proteome</keyword>
<protein>
    <submittedName>
        <fullName evidence="2">DNA polymerase zeta catalytic subunit</fullName>
    </submittedName>
</protein>
<gene>
    <name evidence="2" type="ORF">PoB_003535500</name>
</gene>
<proteinExistence type="predicted"/>
<feature type="region of interest" description="Disordered" evidence="1">
    <location>
        <begin position="79"/>
        <end position="244"/>
    </location>
</feature>
<accession>A0AAV4APQ5</accession>
<dbReference type="EMBL" id="BLXT01004001">
    <property type="protein sequence ID" value="GFO08850.1"/>
    <property type="molecule type" value="Genomic_DNA"/>
</dbReference>
<dbReference type="AlphaFoldDB" id="A0AAV4APQ5"/>
<sequence length="297" mass="36534">MEGYVVEKNNSPTYFRVPFNQELTWKNQADECLRKGAQISPENLAGSKRTFIKKNILRTTYQRYVSEYELHSREQLLKQRKEEKEEQQPEEREEQRQEEREEQRQKEREEQRQWEREEQRQGEREEQRQKEREEQRQEEREEQRQEEREEQRQEEREEQGQEEREEQRQEEREEQRQKEREEQRQEEREEQRAAVGGDDEYKEAGQETDEQKRPINLENYRDEKKEGKCLRRTEDKKNRRRSRGRICRRIVKRRSGKRRTPVTASSLYAALTSDSNPLADLNFHALMISAPVYVRAS</sequence>
<feature type="compositionally biased region" description="Basic and acidic residues" evidence="1">
    <location>
        <begin position="79"/>
        <end position="192"/>
    </location>
</feature>
<evidence type="ECO:0000313" key="2">
    <source>
        <dbReference type="EMBL" id="GFO08850.1"/>
    </source>
</evidence>
<comment type="caution">
    <text evidence="2">The sequence shown here is derived from an EMBL/GenBank/DDBJ whole genome shotgun (WGS) entry which is preliminary data.</text>
</comment>
<evidence type="ECO:0000313" key="3">
    <source>
        <dbReference type="Proteomes" id="UP000735302"/>
    </source>
</evidence>